<dbReference type="GO" id="GO:0004185">
    <property type="term" value="F:serine-type carboxypeptidase activity"/>
    <property type="evidence" value="ECO:0007669"/>
    <property type="project" value="UniProtKB-UniRule"/>
</dbReference>
<evidence type="ECO:0000256" key="4">
    <source>
        <dbReference type="ARBA" id="ARBA00022729"/>
    </source>
</evidence>
<dbReference type="PROSITE" id="PS00131">
    <property type="entry name" value="CARBOXYPEPT_SER_SER"/>
    <property type="match status" value="1"/>
</dbReference>
<dbReference type="EMBL" id="KE361650">
    <property type="protein sequence ID" value="EPQ25803.1"/>
    <property type="molecule type" value="Genomic_DNA"/>
</dbReference>
<keyword evidence="4 7" id="KW-0732">Signal</keyword>
<dbReference type="PANTHER" id="PTHR11802:SF479">
    <property type="entry name" value="CARBOXYPEPTIDASE"/>
    <property type="match status" value="1"/>
</dbReference>
<sequence length="566" mass="62751">MKVLASTLLLASAVLGACARGVEHVGKASLANRYRDIRERALEHHEHNRLVSRAPHQTKAKHLNSKTKKFAVDGAKLPLVPFDIGESYAGLMPISENKDEERQLYFWYFPSSNPAATDEITIWLNGGPGCSSLEGMLQENGPFLMQYGAGPHAVPNPWSWQNLTNIVFVEQPVGTGFSQGTPNITSEAELAEQFKGFYKNFAKTFSLQNKKIYITGESYAGMYVPHIASAMLDEEDKEFFNVEGTMIYDPSINTDAIMNDVPAMAFLEYWKPLFGLNDTFVEELRQMDKECGFTAYLEENLVYPPKGKLPEPPKKSDKCDPFNKIIDAVMLVNPCWDIYQIATTCPLLWDVLGFPGSFGYLPNGATIYFDRDDVKRAINAPVNFKWEECSSDNVFKTKSGLDSDAEAGHYSSFDVLPSVIERSNRTVIAHGMLDYVLLVNGTLLSVQNMTWNGAQGLSKPVTEEFFVPYHDDLQTATLAGAGVMGTYRTERGLSVITVAGAGHMVPQYTPSVAYRQLEFLLGRIDNLGSKEPFTKSDNGLKALPEGPQKRLVVGDAAVEALLEQRS</sequence>
<dbReference type="eggNOG" id="KOG1282">
    <property type="taxonomic scope" value="Eukaryota"/>
</dbReference>
<name>A0A061H0T8_9BASI</name>
<feature type="chain" id="PRO_5005102903" description="Carboxypeptidase" evidence="7">
    <location>
        <begin position="20"/>
        <end position="566"/>
    </location>
</feature>
<dbReference type="KEGG" id="pfp:PFL1_06670"/>
<protein>
    <recommendedName>
        <fullName evidence="7">Carboxypeptidase</fullName>
        <ecNumber evidence="7">3.4.16.-</ecNumber>
    </recommendedName>
</protein>
<dbReference type="HOGENOM" id="CLU_008523_12_3_1"/>
<evidence type="ECO:0000256" key="2">
    <source>
        <dbReference type="ARBA" id="ARBA00022645"/>
    </source>
</evidence>
<dbReference type="EC" id="3.4.16.-" evidence="7"/>
<dbReference type="RefSeq" id="XP_007882407.1">
    <property type="nucleotide sequence ID" value="XM_007884216.1"/>
</dbReference>
<feature type="signal peptide" evidence="7">
    <location>
        <begin position="1"/>
        <end position="19"/>
    </location>
</feature>
<dbReference type="InterPro" id="IPR018202">
    <property type="entry name" value="Ser_caboxypep_ser_AS"/>
</dbReference>
<dbReference type="PRINTS" id="PR00724">
    <property type="entry name" value="CRBOXYPTASEC"/>
</dbReference>
<keyword evidence="5 7" id="KW-0378">Hydrolase</keyword>
<gene>
    <name evidence="8" type="ORF">PFL1_06670</name>
</gene>
<keyword evidence="6" id="KW-0325">Glycoprotein</keyword>
<evidence type="ECO:0000313" key="9">
    <source>
        <dbReference type="Proteomes" id="UP000053664"/>
    </source>
</evidence>
<dbReference type="AlphaFoldDB" id="A0A061H0T8"/>
<dbReference type="Gene3D" id="3.40.50.1820">
    <property type="entry name" value="alpha/beta hydrolase"/>
    <property type="match status" value="1"/>
</dbReference>
<dbReference type="PROSITE" id="PS00560">
    <property type="entry name" value="CARBOXYPEPT_SER_HIS"/>
    <property type="match status" value="1"/>
</dbReference>
<dbReference type="MEROPS" id="S10.014"/>
<evidence type="ECO:0000313" key="8">
    <source>
        <dbReference type="EMBL" id="EPQ25803.1"/>
    </source>
</evidence>
<reference evidence="8 9" key="1">
    <citation type="journal article" date="2013" name="Plant Cell">
        <title>The transition from a phytopathogenic smut ancestor to an anamorphic biocontrol agent deciphered by comparative whole-genome analysis.</title>
        <authorList>
            <person name="Lefebvre F."/>
            <person name="Joly D.L."/>
            <person name="Labbe C."/>
            <person name="Teichmann B."/>
            <person name="Linning R."/>
            <person name="Belzile F."/>
            <person name="Bakkeren G."/>
            <person name="Belanger R.R."/>
        </authorList>
    </citation>
    <scope>NUCLEOTIDE SEQUENCE [LARGE SCALE GENOMIC DNA]</scope>
    <source>
        <strain evidence="8 9">PF-1</strain>
    </source>
</reference>
<evidence type="ECO:0000256" key="3">
    <source>
        <dbReference type="ARBA" id="ARBA00022670"/>
    </source>
</evidence>
<dbReference type="GeneID" id="19320742"/>
<organism evidence="8 9">
    <name type="scientific">Pseudozyma flocculosa PF-1</name>
    <dbReference type="NCBI Taxonomy" id="1277687"/>
    <lineage>
        <taxon>Eukaryota</taxon>
        <taxon>Fungi</taxon>
        <taxon>Dikarya</taxon>
        <taxon>Basidiomycota</taxon>
        <taxon>Ustilaginomycotina</taxon>
        <taxon>Ustilaginomycetes</taxon>
        <taxon>Ustilaginales</taxon>
        <taxon>Ustilaginaceae</taxon>
        <taxon>Pseudozyma</taxon>
    </lineage>
</organism>
<dbReference type="PROSITE" id="PS51257">
    <property type="entry name" value="PROKAR_LIPOPROTEIN"/>
    <property type="match status" value="1"/>
</dbReference>
<dbReference type="FunFam" id="3.40.50.1820:FF:000118">
    <property type="entry name" value="Carboxypeptidase"/>
    <property type="match status" value="1"/>
</dbReference>
<keyword evidence="3 7" id="KW-0645">Protease</keyword>
<accession>A0A061H0T8</accession>
<keyword evidence="2 7" id="KW-0121">Carboxypeptidase</keyword>
<evidence type="ECO:0000256" key="1">
    <source>
        <dbReference type="ARBA" id="ARBA00009431"/>
    </source>
</evidence>
<dbReference type="Pfam" id="PF00450">
    <property type="entry name" value="Peptidase_S10"/>
    <property type="match status" value="1"/>
</dbReference>
<dbReference type="PANTHER" id="PTHR11802">
    <property type="entry name" value="SERINE PROTEASE FAMILY S10 SERINE CARBOXYPEPTIDASE"/>
    <property type="match status" value="1"/>
</dbReference>
<dbReference type="OrthoDB" id="443318at2759"/>
<dbReference type="Proteomes" id="UP000053664">
    <property type="component" value="Unassembled WGS sequence"/>
</dbReference>
<comment type="similarity">
    <text evidence="1 7">Belongs to the peptidase S10 family.</text>
</comment>
<proteinExistence type="inferred from homology"/>
<evidence type="ECO:0000256" key="7">
    <source>
        <dbReference type="RuleBase" id="RU361156"/>
    </source>
</evidence>
<dbReference type="InterPro" id="IPR001563">
    <property type="entry name" value="Peptidase_S10"/>
</dbReference>
<dbReference type="InterPro" id="IPR033124">
    <property type="entry name" value="Ser_caboxypep_his_AS"/>
</dbReference>
<dbReference type="GO" id="GO:0006508">
    <property type="term" value="P:proteolysis"/>
    <property type="evidence" value="ECO:0007669"/>
    <property type="project" value="UniProtKB-KW"/>
</dbReference>
<dbReference type="SUPFAM" id="SSF53474">
    <property type="entry name" value="alpha/beta-Hydrolases"/>
    <property type="match status" value="1"/>
</dbReference>
<evidence type="ECO:0000256" key="6">
    <source>
        <dbReference type="ARBA" id="ARBA00023180"/>
    </source>
</evidence>
<evidence type="ECO:0000256" key="5">
    <source>
        <dbReference type="ARBA" id="ARBA00022801"/>
    </source>
</evidence>
<dbReference type="InterPro" id="IPR029058">
    <property type="entry name" value="AB_hydrolase_fold"/>
</dbReference>